<keyword evidence="3" id="KW-0067">ATP-binding</keyword>
<gene>
    <name evidence="8" type="ORF">I316_01111</name>
</gene>
<dbReference type="InterPro" id="IPR045864">
    <property type="entry name" value="aa-tRNA-synth_II/BPL/LPL"/>
</dbReference>
<dbReference type="PANTHER" id="PTHR22594">
    <property type="entry name" value="ASPARTYL/LYSYL-TRNA SYNTHETASE"/>
    <property type="match status" value="1"/>
</dbReference>
<dbReference type="SUPFAM" id="SSF50249">
    <property type="entry name" value="Nucleic acid-binding proteins"/>
    <property type="match status" value="1"/>
</dbReference>
<proteinExistence type="predicted"/>
<dbReference type="AlphaFoldDB" id="A0A1B9H1T0"/>
<keyword evidence="5" id="KW-0030">Aminoacyl-tRNA synthetase</keyword>
<protein>
    <submittedName>
        <fullName evidence="8">Asparagine-tRNA ligase</fullName>
    </submittedName>
</protein>
<keyword evidence="1 8" id="KW-0436">Ligase</keyword>
<dbReference type="InterPro" id="IPR012340">
    <property type="entry name" value="NA-bd_OB-fold"/>
</dbReference>
<evidence type="ECO:0000256" key="2">
    <source>
        <dbReference type="ARBA" id="ARBA00022741"/>
    </source>
</evidence>
<reference evidence="8 9" key="1">
    <citation type="submission" date="2013-07" db="EMBL/GenBank/DDBJ databases">
        <title>The Genome Sequence of Cryptococcus heveanensis BCC8398.</title>
        <authorList>
            <consortium name="The Broad Institute Genome Sequencing Platform"/>
            <person name="Cuomo C."/>
            <person name="Litvintseva A."/>
            <person name="Chen Y."/>
            <person name="Heitman J."/>
            <person name="Sun S."/>
            <person name="Springer D."/>
            <person name="Dromer F."/>
            <person name="Young S.K."/>
            <person name="Zeng Q."/>
            <person name="Gargeya S."/>
            <person name="Fitzgerald M."/>
            <person name="Abouelleil A."/>
            <person name="Alvarado L."/>
            <person name="Berlin A.M."/>
            <person name="Chapman S.B."/>
            <person name="Dewar J."/>
            <person name="Goldberg J."/>
            <person name="Griggs A."/>
            <person name="Gujja S."/>
            <person name="Hansen M."/>
            <person name="Howarth C."/>
            <person name="Imamovic A."/>
            <person name="Larimer J."/>
            <person name="McCowan C."/>
            <person name="Murphy C."/>
            <person name="Pearson M."/>
            <person name="Priest M."/>
            <person name="Roberts A."/>
            <person name="Saif S."/>
            <person name="Shea T."/>
            <person name="Sykes S."/>
            <person name="Wortman J."/>
            <person name="Nusbaum C."/>
            <person name="Birren B."/>
        </authorList>
    </citation>
    <scope>NUCLEOTIDE SEQUENCE [LARGE SCALE GENOMIC DNA]</scope>
    <source>
        <strain evidence="8 9">BCC8398</strain>
    </source>
</reference>
<feature type="compositionally biased region" description="Low complexity" evidence="6">
    <location>
        <begin position="20"/>
        <end position="44"/>
    </location>
</feature>
<dbReference type="GO" id="GO:0005524">
    <property type="term" value="F:ATP binding"/>
    <property type="evidence" value="ECO:0007669"/>
    <property type="project" value="UniProtKB-KW"/>
</dbReference>
<dbReference type="InterPro" id="IPR004364">
    <property type="entry name" value="Aa-tRNA-synt_II"/>
</dbReference>
<feature type="region of interest" description="Disordered" evidence="6">
    <location>
        <begin position="19"/>
        <end position="56"/>
    </location>
</feature>
<keyword evidence="9" id="KW-1185">Reference proteome</keyword>
<evidence type="ECO:0000256" key="6">
    <source>
        <dbReference type="SAM" id="MobiDB-lite"/>
    </source>
</evidence>
<evidence type="ECO:0000256" key="5">
    <source>
        <dbReference type="ARBA" id="ARBA00023146"/>
    </source>
</evidence>
<name>A0A1B9H1T0_9TREE</name>
<keyword evidence="4" id="KW-0648">Protein biosynthesis</keyword>
<dbReference type="InterPro" id="IPR006195">
    <property type="entry name" value="aa-tRNA-synth_II"/>
</dbReference>
<organism evidence="8 9">
    <name type="scientific">Kwoniella heveanensis BCC8398</name>
    <dbReference type="NCBI Taxonomy" id="1296120"/>
    <lineage>
        <taxon>Eukaryota</taxon>
        <taxon>Fungi</taxon>
        <taxon>Dikarya</taxon>
        <taxon>Basidiomycota</taxon>
        <taxon>Agaricomycotina</taxon>
        <taxon>Tremellomycetes</taxon>
        <taxon>Tremellales</taxon>
        <taxon>Cryptococcaceae</taxon>
        <taxon>Kwoniella</taxon>
    </lineage>
</organism>
<dbReference type="InterPro" id="IPR002312">
    <property type="entry name" value="Asp/Asn-tRNA-synth_IIb"/>
</dbReference>
<sequence length="583" mass="63573">MRRSIVRLSTLPPNIRTILASRSVPPSSTSSSASSGTTNTSTAPKKGTEEQIANNGDNDAIVTVNGWIRSIRSHKNVAFAEVHDGSSSKGVQAVLKGKGKADGITNGTSVQLRGRLTKSRGQGQDVELLVEDVRMLGECDPEAYPIQKKSLPASVLRDNAHLRFRTSQTAATMRVRDALMRDWHDWFEENGFTHIHTPVLTGSDCEGAGEVFTIHDPSSSSASAASSSSSSSCLPVSTKTPPFFPHPVHLTVSGQLHLEAPTHALTRVYTLSPAFRAEPSLTSRHLSEFYMLEGEVAFVETLDQLLDLVEDGVRKTVTGILAVAAEEGTGGSKRGERIRQDLVVIARSLAESESSGTGATEVHDQSTLSRSDPLSHLRQVILKPFTRITYTAALDLLAEVYEREKPFEQDPPKWGEGIATEHEKWLALHFGGPVFVTQYPAALKPFYMLPSSSSSSSSSSTSTSQTSTLDSTAALMPSHLSSPTPGVDSQRRTVECFDLLFPQIGEMAGGSLREHRLDHLSKAIENAGMNKEDYEWYLDLRRYGSVPHGGWGMGWERWVCWVTGVGNVRDVVGFARWKGHCKY</sequence>
<dbReference type="GO" id="GO:0006421">
    <property type="term" value="P:asparaginyl-tRNA aminoacylation"/>
    <property type="evidence" value="ECO:0007669"/>
    <property type="project" value="TreeGrafter"/>
</dbReference>
<evidence type="ECO:0000313" key="8">
    <source>
        <dbReference type="EMBL" id="OCF37204.1"/>
    </source>
</evidence>
<evidence type="ECO:0000313" key="9">
    <source>
        <dbReference type="Proteomes" id="UP000092666"/>
    </source>
</evidence>
<dbReference type="GO" id="GO:0005739">
    <property type="term" value="C:mitochondrion"/>
    <property type="evidence" value="ECO:0007669"/>
    <property type="project" value="TreeGrafter"/>
</dbReference>
<evidence type="ECO:0000259" key="7">
    <source>
        <dbReference type="PROSITE" id="PS50862"/>
    </source>
</evidence>
<dbReference type="PRINTS" id="PR01042">
    <property type="entry name" value="TRNASYNTHASP"/>
</dbReference>
<dbReference type="Pfam" id="PF01336">
    <property type="entry name" value="tRNA_anti-codon"/>
    <property type="match status" value="1"/>
</dbReference>
<accession>A0A1B9H1T0</accession>
<dbReference type="Proteomes" id="UP000092666">
    <property type="component" value="Unassembled WGS sequence"/>
</dbReference>
<evidence type="ECO:0000256" key="1">
    <source>
        <dbReference type="ARBA" id="ARBA00022598"/>
    </source>
</evidence>
<evidence type="ECO:0000256" key="3">
    <source>
        <dbReference type="ARBA" id="ARBA00022840"/>
    </source>
</evidence>
<dbReference type="Gene3D" id="2.40.50.140">
    <property type="entry name" value="Nucleic acid-binding proteins"/>
    <property type="match status" value="1"/>
</dbReference>
<dbReference type="InterPro" id="IPR004365">
    <property type="entry name" value="NA-bd_OB_tRNA"/>
</dbReference>
<keyword evidence="2" id="KW-0547">Nucleotide-binding</keyword>
<dbReference type="Gene3D" id="3.30.930.10">
    <property type="entry name" value="Bira Bifunctional Protein, Domain 2"/>
    <property type="match status" value="1"/>
</dbReference>
<dbReference type="Pfam" id="PF00152">
    <property type="entry name" value="tRNA-synt_2"/>
    <property type="match status" value="1"/>
</dbReference>
<reference evidence="9" key="2">
    <citation type="submission" date="2013-12" db="EMBL/GenBank/DDBJ databases">
        <title>Evolution of pathogenesis and genome organization in the Tremellales.</title>
        <authorList>
            <person name="Cuomo C."/>
            <person name="Litvintseva A."/>
            <person name="Heitman J."/>
            <person name="Chen Y."/>
            <person name="Sun S."/>
            <person name="Springer D."/>
            <person name="Dromer F."/>
            <person name="Young S."/>
            <person name="Zeng Q."/>
            <person name="Chapman S."/>
            <person name="Gujja S."/>
            <person name="Saif S."/>
            <person name="Birren B."/>
        </authorList>
    </citation>
    <scope>NUCLEOTIDE SEQUENCE [LARGE SCALE GENOMIC DNA]</scope>
    <source>
        <strain evidence="9">BCC8398</strain>
    </source>
</reference>
<dbReference type="PANTHER" id="PTHR22594:SF34">
    <property type="entry name" value="ASPARAGINE--TRNA LIGASE, MITOCHONDRIAL-RELATED"/>
    <property type="match status" value="1"/>
</dbReference>
<dbReference type="PROSITE" id="PS50862">
    <property type="entry name" value="AA_TRNA_LIGASE_II"/>
    <property type="match status" value="1"/>
</dbReference>
<evidence type="ECO:0000256" key="4">
    <source>
        <dbReference type="ARBA" id="ARBA00022917"/>
    </source>
</evidence>
<dbReference type="GO" id="GO:0004816">
    <property type="term" value="F:asparagine-tRNA ligase activity"/>
    <property type="evidence" value="ECO:0007669"/>
    <property type="project" value="TreeGrafter"/>
</dbReference>
<dbReference type="GO" id="GO:0003676">
    <property type="term" value="F:nucleic acid binding"/>
    <property type="evidence" value="ECO:0007669"/>
    <property type="project" value="InterPro"/>
</dbReference>
<dbReference type="OrthoDB" id="1931232at2759"/>
<dbReference type="CDD" id="cd04318">
    <property type="entry name" value="EcAsnRS_like_N"/>
    <property type="match status" value="1"/>
</dbReference>
<feature type="domain" description="Aminoacyl-transfer RNA synthetases class-II family profile" evidence="7">
    <location>
        <begin position="173"/>
        <end position="559"/>
    </location>
</feature>
<dbReference type="EMBL" id="KI669493">
    <property type="protein sequence ID" value="OCF37204.1"/>
    <property type="molecule type" value="Genomic_DNA"/>
</dbReference>
<dbReference type="SUPFAM" id="SSF55681">
    <property type="entry name" value="Class II aaRS and biotin synthetases"/>
    <property type="match status" value="1"/>
</dbReference>
<dbReference type="STRING" id="1296120.A0A1B9H1T0"/>